<keyword evidence="4" id="KW-1185">Reference proteome</keyword>
<dbReference type="EnsemblPlants" id="TuG1812G0100001110.01.T01">
    <property type="protein sequence ID" value="TuG1812G0100001110.01.T01.cds456535"/>
    <property type="gene ID" value="TuG1812G0100001110.01"/>
</dbReference>
<reference evidence="4" key="1">
    <citation type="journal article" date="2013" name="Nature">
        <title>Draft genome of the wheat A-genome progenitor Triticum urartu.</title>
        <authorList>
            <person name="Ling H.Q."/>
            <person name="Zhao S."/>
            <person name="Liu D."/>
            <person name="Wang J."/>
            <person name="Sun H."/>
            <person name="Zhang C."/>
            <person name="Fan H."/>
            <person name="Li D."/>
            <person name="Dong L."/>
            <person name="Tao Y."/>
            <person name="Gao C."/>
            <person name="Wu H."/>
            <person name="Li Y."/>
            <person name="Cui Y."/>
            <person name="Guo X."/>
            <person name="Zheng S."/>
            <person name="Wang B."/>
            <person name="Yu K."/>
            <person name="Liang Q."/>
            <person name="Yang W."/>
            <person name="Lou X."/>
            <person name="Chen J."/>
            <person name="Feng M."/>
            <person name="Jian J."/>
            <person name="Zhang X."/>
            <person name="Luo G."/>
            <person name="Jiang Y."/>
            <person name="Liu J."/>
            <person name="Wang Z."/>
            <person name="Sha Y."/>
            <person name="Zhang B."/>
            <person name="Wu H."/>
            <person name="Tang D."/>
            <person name="Shen Q."/>
            <person name="Xue P."/>
            <person name="Zou S."/>
            <person name="Wang X."/>
            <person name="Liu X."/>
            <person name="Wang F."/>
            <person name="Yang Y."/>
            <person name="An X."/>
            <person name="Dong Z."/>
            <person name="Zhang K."/>
            <person name="Zhang X."/>
            <person name="Luo M.C."/>
            <person name="Dvorak J."/>
            <person name="Tong Y."/>
            <person name="Wang J."/>
            <person name="Yang H."/>
            <person name="Li Z."/>
            <person name="Wang D."/>
            <person name="Zhang A."/>
            <person name="Wang J."/>
        </authorList>
    </citation>
    <scope>NUCLEOTIDE SEQUENCE</scope>
    <source>
        <strain evidence="4">cv. G1812</strain>
    </source>
</reference>
<dbReference type="Gramene" id="TuG1812G0100001110.01.T01">
    <property type="protein sequence ID" value="TuG1812G0100001110.01.T01.cds456535"/>
    <property type="gene ID" value="TuG1812G0100001110.01"/>
</dbReference>
<name>A0A8R7JXF2_TRIUA</name>
<accession>A0A8R7JXF2</accession>
<keyword evidence="2" id="KW-0472">Membrane</keyword>
<feature type="region of interest" description="Disordered" evidence="1">
    <location>
        <begin position="160"/>
        <end position="181"/>
    </location>
</feature>
<sequence length="181" mass="20113">MRDCRHGSGSAAPRHPTLLPARVCPRRPAMDRCLNPSCRYLLPHMQVAAAAHASSGGWGRHWSWRHCLRSWPLCRCSRPVAQRAKFHLAVHIETCVGQSLTLQLAIVFLSVLSYEKWADFSLVVFDFLCLRFCHALHLGCVLLLAELVAMHGRLRRPHTRHRASATSSGAVGHAPGPPLPP</sequence>
<keyword evidence="2" id="KW-1133">Transmembrane helix</keyword>
<evidence type="ECO:0000256" key="1">
    <source>
        <dbReference type="SAM" id="MobiDB-lite"/>
    </source>
</evidence>
<evidence type="ECO:0000256" key="2">
    <source>
        <dbReference type="SAM" id="Phobius"/>
    </source>
</evidence>
<feature type="transmembrane region" description="Helical" evidence="2">
    <location>
        <begin position="120"/>
        <end position="145"/>
    </location>
</feature>
<evidence type="ECO:0000313" key="4">
    <source>
        <dbReference type="Proteomes" id="UP000015106"/>
    </source>
</evidence>
<protein>
    <submittedName>
        <fullName evidence="3">Uncharacterized protein</fullName>
    </submittedName>
</protein>
<organism evidence="3 4">
    <name type="scientific">Triticum urartu</name>
    <name type="common">Red wild einkorn</name>
    <name type="synonym">Crithodium urartu</name>
    <dbReference type="NCBI Taxonomy" id="4572"/>
    <lineage>
        <taxon>Eukaryota</taxon>
        <taxon>Viridiplantae</taxon>
        <taxon>Streptophyta</taxon>
        <taxon>Embryophyta</taxon>
        <taxon>Tracheophyta</taxon>
        <taxon>Spermatophyta</taxon>
        <taxon>Magnoliopsida</taxon>
        <taxon>Liliopsida</taxon>
        <taxon>Poales</taxon>
        <taxon>Poaceae</taxon>
        <taxon>BOP clade</taxon>
        <taxon>Pooideae</taxon>
        <taxon>Triticodae</taxon>
        <taxon>Triticeae</taxon>
        <taxon>Triticinae</taxon>
        <taxon>Triticum</taxon>
    </lineage>
</organism>
<proteinExistence type="predicted"/>
<reference evidence="3" key="2">
    <citation type="submission" date="2018-03" db="EMBL/GenBank/DDBJ databases">
        <title>The Triticum urartu genome reveals the dynamic nature of wheat genome evolution.</title>
        <authorList>
            <person name="Ling H."/>
            <person name="Ma B."/>
            <person name="Shi X."/>
            <person name="Liu H."/>
            <person name="Dong L."/>
            <person name="Sun H."/>
            <person name="Cao Y."/>
            <person name="Gao Q."/>
            <person name="Zheng S."/>
            <person name="Li Y."/>
            <person name="Yu Y."/>
            <person name="Du H."/>
            <person name="Qi M."/>
            <person name="Li Y."/>
            <person name="Yu H."/>
            <person name="Cui Y."/>
            <person name="Wang N."/>
            <person name="Chen C."/>
            <person name="Wu H."/>
            <person name="Zhao Y."/>
            <person name="Zhang J."/>
            <person name="Li Y."/>
            <person name="Zhou W."/>
            <person name="Zhang B."/>
            <person name="Hu W."/>
            <person name="Eijk M."/>
            <person name="Tang J."/>
            <person name="Witsenboer H."/>
            <person name="Zhao S."/>
            <person name="Li Z."/>
            <person name="Zhang A."/>
            <person name="Wang D."/>
            <person name="Liang C."/>
        </authorList>
    </citation>
    <scope>NUCLEOTIDE SEQUENCE [LARGE SCALE GENOMIC DNA]</scope>
    <source>
        <strain evidence="3">cv. G1812</strain>
    </source>
</reference>
<dbReference type="Proteomes" id="UP000015106">
    <property type="component" value="Chromosome 1"/>
</dbReference>
<reference evidence="3" key="3">
    <citation type="submission" date="2022-06" db="UniProtKB">
        <authorList>
            <consortium name="EnsemblPlants"/>
        </authorList>
    </citation>
    <scope>IDENTIFICATION</scope>
</reference>
<evidence type="ECO:0000313" key="3">
    <source>
        <dbReference type="EnsemblPlants" id="TuG1812G0100001110.01.T01.cds456535"/>
    </source>
</evidence>
<dbReference type="AlphaFoldDB" id="A0A8R7JXF2"/>
<feature type="transmembrane region" description="Helical" evidence="2">
    <location>
        <begin position="88"/>
        <end position="114"/>
    </location>
</feature>
<keyword evidence="2" id="KW-0812">Transmembrane</keyword>